<keyword evidence="6" id="KW-0156">Chromatin regulator</keyword>
<feature type="compositionally biased region" description="Basic and acidic residues" evidence="11">
    <location>
        <begin position="10"/>
        <end position="20"/>
    </location>
</feature>
<keyword evidence="15" id="KW-1185">Reference proteome</keyword>
<evidence type="ECO:0000256" key="6">
    <source>
        <dbReference type="ARBA" id="ARBA00022853"/>
    </source>
</evidence>
<dbReference type="RefSeq" id="XP_008074105.1">
    <property type="nucleotide sequence ID" value="XM_008075914.1"/>
</dbReference>
<evidence type="ECO:0000259" key="13">
    <source>
        <dbReference type="PROSITE" id="PS50868"/>
    </source>
</evidence>
<protein>
    <recommendedName>
        <fullName evidence="2">[histone H3]-lysine(4) N-trimethyltransferase</fullName>
        <ecNumber evidence="2">2.1.1.354</ecNumber>
    </recommendedName>
</protein>
<dbReference type="SUPFAM" id="SSF82199">
    <property type="entry name" value="SET domain"/>
    <property type="match status" value="1"/>
</dbReference>
<name>L2GWH6_VAVCU</name>
<dbReference type="InterPro" id="IPR044570">
    <property type="entry name" value="Set1-like"/>
</dbReference>
<dbReference type="EC" id="2.1.1.354" evidence="2"/>
<evidence type="ECO:0000313" key="15">
    <source>
        <dbReference type="Proteomes" id="UP000011081"/>
    </source>
</evidence>
<dbReference type="InParanoid" id="L2GWH6"/>
<dbReference type="VEuPathDB" id="MicrosporidiaDB:VCUG_01086"/>
<dbReference type="HOGENOM" id="CLU_358317_0_0_1"/>
<evidence type="ECO:0000256" key="5">
    <source>
        <dbReference type="ARBA" id="ARBA00022691"/>
    </source>
</evidence>
<feature type="domain" description="SET" evidence="12">
    <location>
        <begin position="638"/>
        <end position="759"/>
    </location>
</feature>
<dbReference type="GO" id="GO:0048188">
    <property type="term" value="C:Set1C/COMPASS complex"/>
    <property type="evidence" value="ECO:0007669"/>
    <property type="project" value="TreeGrafter"/>
</dbReference>
<dbReference type="InterPro" id="IPR001214">
    <property type="entry name" value="SET_dom"/>
</dbReference>
<evidence type="ECO:0000313" key="14">
    <source>
        <dbReference type="EMBL" id="ELA47435.1"/>
    </source>
</evidence>
<dbReference type="SMART" id="SM00317">
    <property type="entry name" value="SET"/>
    <property type="match status" value="1"/>
</dbReference>
<comment type="catalytic activity">
    <reaction evidence="9">
        <text>N(6)-methyl-L-lysyl(4)-[histone H3] + S-adenosyl-L-methionine = N(6),N(6)-dimethyl-L-lysyl(4)-[histone H3] + S-adenosyl-L-homocysteine + H(+)</text>
        <dbReference type="Rhea" id="RHEA:60268"/>
        <dbReference type="Rhea" id="RHEA-COMP:15540"/>
        <dbReference type="Rhea" id="RHEA-COMP:15543"/>
        <dbReference type="ChEBI" id="CHEBI:15378"/>
        <dbReference type="ChEBI" id="CHEBI:57856"/>
        <dbReference type="ChEBI" id="CHEBI:59789"/>
        <dbReference type="ChEBI" id="CHEBI:61929"/>
        <dbReference type="ChEBI" id="CHEBI:61976"/>
    </reaction>
</comment>
<evidence type="ECO:0000256" key="4">
    <source>
        <dbReference type="ARBA" id="ARBA00022679"/>
    </source>
</evidence>
<dbReference type="GO" id="GO:0032259">
    <property type="term" value="P:methylation"/>
    <property type="evidence" value="ECO:0007669"/>
    <property type="project" value="UniProtKB-KW"/>
</dbReference>
<keyword evidence="7" id="KW-0539">Nucleus</keyword>
<feature type="region of interest" description="Disordered" evidence="11">
    <location>
        <begin position="1"/>
        <end position="20"/>
    </location>
</feature>
<dbReference type="PANTHER" id="PTHR45814:SF2">
    <property type="entry name" value="HISTONE-LYSINE N-METHYLTRANSFERASE SETD1"/>
    <property type="match status" value="1"/>
</dbReference>
<comment type="subcellular location">
    <subcellularLocation>
        <location evidence="1">Nucleus</location>
    </subcellularLocation>
</comment>
<evidence type="ECO:0000256" key="2">
    <source>
        <dbReference type="ARBA" id="ARBA00012182"/>
    </source>
</evidence>
<dbReference type="AlphaFoldDB" id="L2GWH6"/>
<keyword evidence="5" id="KW-0949">S-adenosyl-L-methionine</keyword>
<accession>L2GWH6</accession>
<dbReference type="STRING" id="948595.L2GWH6"/>
<gene>
    <name evidence="14" type="ORF">VCUG_01086</name>
</gene>
<dbReference type="InterPro" id="IPR003616">
    <property type="entry name" value="Post-SET_dom"/>
</dbReference>
<dbReference type="PROSITE" id="PS50280">
    <property type="entry name" value="SET"/>
    <property type="match status" value="1"/>
</dbReference>
<evidence type="ECO:0000256" key="11">
    <source>
        <dbReference type="SAM" id="MobiDB-lite"/>
    </source>
</evidence>
<feature type="domain" description="Post-SET" evidence="13">
    <location>
        <begin position="767"/>
        <end position="782"/>
    </location>
</feature>
<dbReference type="GO" id="GO:0140999">
    <property type="term" value="F:histone H3K4 trimethyltransferase activity"/>
    <property type="evidence" value="ECO:0007669"/>
    <property type="project" value="UniProtKB-EC"/>
</dbReference>
<dbReference type="PROSITE" id="PS50868">
    <property type="entry name" value="POST_SET"/>
    <property type="match status" value="1"/>
</dbReference>
<dbReference type="GeneID" id="19878968"/>
<dbReference type="Gene3D" id="2.170.270.10">
    <property type="entry name" value="SET domain"/>
    <property type="match status" value="1"/>
</dbReference>
<evidence type="ECO:0000259" key="12">
    <source>
        <dbReference type="PROSITE" id="PS50280"/>
    </source>
</evidence>
<keyword evidence="4" id="KW-0808">Transferase</keyword>
<keyword evidence="3" id="KW-0489">Methyltransferase</keyword>
<dbReference type="Pfam" id="PF00856">
    <property type="entry name" value="SET"/>
    <property type="match status" value="1"/>
</dbReference>
<dbReference type="Proteomes" id="UP000011081">
    <property type="component" value="Unassembled WGS sequence"/>
</dbReference>
<evidence type="ECO:0000256" key="9">
    <source>
        <dbReference type="ARBA" id="ARBA00047583"/>
    </source>
</evidence>
<dbReference type="PANTHER" id="PTHR45814">
    <property type="entry name" value="HISTONE-LYSINE N-METHYLTRANSFERASE SETD1"/>
    <property type="match status" value="1"/>
</dbReference>
<comment type="catalytic activity">
    <reaction evidence="10">
        <text>N(6),N(6)-dimethyl-L-lysyl(4)-[histone H3] + S-adenosyl-L-methionine = N(6),N(6),N(6)-trimethyl-L-lysyl(4)-[histone H3] + S-adenosyl-L-homocysteine + H(+)</text>
        <dbReference type="Rhea" id="RHEA:60272"/>
        <dbReference type="Rhea" id="RHEA-COMP:15537"/>
        <dbReference type="Rhea" id="RHEA-COMP:15540"/>
        <dbReference type="ChEBI" id="CHEBI:15378"/>
        <dbReference type="ChEBI" id="CHEBI:57856"/>
        <dbReference type="ChEBI" id="CHEBI:59789"/>
        <dbReference type="ChEBI" id="CHEBI:61961"/>
        <dbReference type="ChEBI" id="CHEBI:61976"/>
    </reaction>
</comment>
<proteinExistence type="predicted"/>
<dbReference type="InterPro" id="IPR046341">
    <property type="entry name" value="SET_dom_sf"/>
</dbReference>
<dbReference type="EMBL" id="GL877418">
    <property type="protein sequence ID" value="ELA47435.1"/>
    <property type="molecule type" value="Genomic_DNA"/>
</dbReference>
<evidence type="ECO:0000256" key="8">
    <source>
        <dbReference type="ARBA" id="ARBA00047571"/>
    </source>
</evidence>
<reference evidence="15" key="1">
    <citation type="submission" date="2011-03" db="EMBL/GenBank/DDBJ databases">
        <title>The genome sequence of Vavraia culicis strain floridensis.</title>
        <authorList>
            <consortium name="The Broad Institute Genome Sequencing Platform"/>
            <person name="Cuomo C."/>
            <person name="Becnel J."/>
            <person name="Sanscrainte N."/>
            <person name="Young S.K."/>
            <person name="Zeng Q."/>
            <person name="Gargeya S."/>
            <person name="Fitzgerald M."/>
            <person name="Haas B."/>
            <person name="Abouelleil A."/>
            <person name="Alvarado L."/>
            <person name="Arachchi H.M."/>
            <person name="Berlin A."/>
            <person name="Chapman S.B."/>
            <person name="Gearin G."/>
            <person name="Goldberg J."/>
            <person name="Griggs A."/>
            <person name="Gujja S."/>
            <person name="Hansen M."/>
            <person name="Heiman D."/>
            <person name="Howarth C."/>
            <person name="Larimer J."/>
            <person name="Lui A."/>
            <person name="MacDonald P.J.P."/>
            <person name="McCowen C."/>
            <person name="Montmayeur A."/>
            <person name="Murphy C."/>
            <person name="Neiman D."/>
            <person name="Pearson M."/>
            <person name="Priest M."/>
            <person name="Roberts A."/>
            <person name="Saif S."/>
            <person name="Shea T."/>
            <person name="Sisk P."/>
            <person name="Stolte C."/>
            <person name="Sykes S."/>
            <person name="Wortman J."/>
            <person name="Nusbaum C."/>
            <person name="Birren B."/>
        </authorList>
    </citation>
    <scope>NUCLEOTIDE SEQUENCE [LARGE SCALE GENOMIC DNA]</scope>
    <source>
        <strain evidence="15">floridensis</strain>
    </source>
</reference>
<evidence type="ECO:0000256" key="3">
    <source>
        <dbReference type="ARBA" id="ARBA00022603"/>
    </source>
</evidence>
<comment type="catalytic activity">
    <reaction evidence="8">
        <text>L-lysyl(4)-[histone H3] + 3 S-adenosyl-L-methionine = N(6),N(6),N(6)-trimethyl-L-lysyl(4)-[histone H3] + 3 S-adenosyl-L-homocysteine + 3 H(+)</text>
        <dbReference type="Rhea" id="RHEA:60260"/>
        <dbReference type="Rhea" id="RHEA-COMP:15537"/>
        <dbReference type="Rhea" id="RHEA-COMP:15547"/>
        <dbReference type="ChEBI" id="CHEBI:15378"/>
        <dbReference type="ChEBI" id="CHEBI:29969"/>
        <dbReference type="ChEBI" id="CHEBI:57856"/>
        <dbReference type="ChEBI" id="CHEBI:59789"/>
        <dbReference type="ChEBI" id="CHEBI:61961"/>
        <dbReference type="EC" id="2.1.1.354"/>
    </reaction>
</comment>
<evidence type="ECO:0000256" key="1">
    <source>
        <dbReference type="ARBA" id="ARBA00004123"/>
    </source>
</evidence>
<evidence type="ECO:0000256" key="10">
    <source>
        <dbReference type="ARBA" id="ARBA00049129"/>
    </source>
</evidence>
<evidence type="ECO:0000256" key="7">
    <source>
        <dbReference type="ARBA" id="ARBA00023242"/>
    </source>
</evidence>
<organism evidence="14 15">
    <name type="scientific">Vavraia culicis (isolate floridensis)</name>
    <name type="common">Microsporidian parasite</name>
    <dbReference type="NCBI Taxonomy" id="948595"/>
    <lineage>
        <taxon>Eukaryota</taxon>
        <taxon>Fungi</taxon>
        <taxon>Fungi incertae sedis</taxon>
        <taxon>Microsporidia</taxon>
        <taxon>Pleistophoridae</taxon>
        <taxon>Vavraia</taxon>
    </lineage>
</organism>
<sequence length="782" mass="88891">MNNQKNVARKNGDGAKGENDRETDYIPLVLNTSNYYVNHRRDYINGCRCNNEHKHGKKHRCCDGSMFYGYETERKTELEYLNEAGKHGSVYLGERMNEGLLNRFDGGDNWGLNFCNGLRSQLPNNLSAGHAKPGDRGYNGQFNGEHVEKMNGNMSAGRAYANMDGSERDEKMLRSNDGCRSYNETYFHNMEQHFRDGDGRKRSGTDESDCRVNGRELYSRYSAWGEKGAKHMNYYTGTLKRGAWGTSLDNHKYNETYAPESINGTVTYLKESNERYEAYQTACYNNEHMTGTYNQQFTQNRKCYVSANSLENDICQGETFSSPRLCQDRSNRQFGSKCDHQGLAVHADDCGVADKHAKKFDEQHKKSSDEFTDSTMHHSLNKNCYGAKQCNEKKGGGNEQHVAGVHAFTVPDEENKYYGHVITGDDGKQNHNLENEAVYVSNNGAKIENHDNAKKLGIAAHEMVIEEKNEIVRDEFAMESCSKQQKEGKHSASDYTAELRATDRGMEKCCNLAKDSLFEVVDRMITLEDDRQTDRCDITDSVAQEVTDKDQGYDSDGGMPYNRGRVVNNEEQNVAAGSQPDPRILDEYKQSHQGDQKRIKAEETEIEKGPAHHNEIKRQGLIKNAVNDKIASATGLLECDYTYYFINTSRIHGNGLFASKLIPKDSMIIEYQGVQIGNMMADKLEEEYQRNNINSIYLFRLDKDLIIDATVYGNKARFINHCCDPNAEARVTIHDDRLKLLIYALKDIRVNQEITMYYNFSSEAGDEELKCSCGSDKCRKVM</sequence>
<dbReference type="OrthoDB" id="308383at2759"/>